<dbReference type="EMBL" id="CAJNDS010000001">
    <property type="protein sequence ID" value="CAE6909816.1"/>
    <property type="molecule type" value="Genomic_DNA"/>
</dbReference>
<dbReference type="InterPro" id="IPR002110">
    <property type="entry name" value="Ankyrin_rpt"/>
</dbReference>
<sequence length="486" mass="54255">MYTVPLQDLLQMEVLEPHEMLKAKGILIEFDHTRGKAAFVSHQWVDSAHPDPDFRQFRVLQDALRHLLFSDVTHVPLDATTEGAWVNLKRLSVTDFTSKPLSFWYDYFSCPQLESAVSGEQSNLAHAISSIPAYVAKCSFFLALCPVIDSPSMGKVFSAATWSKRGWCRLERICRELSENGSWILIQSKTRLQLLGTPLAFPSGGSVGEGEFTVEGDRAKLLPVLRQLLMRKVRFFARAQDLVGYRLLLNMYSVHLRGLSAEPQPELLADFEPDSRCTSLLTHFLYENGFQSVRSVDMAGFSPLHYAAVGGNPELVRDLLKQRADIDRKTRQANAEMGLLQWMSSLDLSIFYHNNDVVQVLLSARARHTGGLMPAIVLAAIQQNVEGLRMLCEQTTHSPLTRNLWGFTAFECACIYSNGDLATVAECVRQDRLGDKKLGPLEFSRALVLSAGVAVGCTPAVVQYLLEPWRPIYATKSSSNFHVCGL</sequence>
<dbReference type="InterPro" id="IPR036770">
    <property type="entry name" value="Ankyrin_rpt-contain_sf"/>
</dbReference>
<accession>A0A812G1A4</accession>
<protein>
    <submittedName>
        <fullName evidence="2">ANK2 protein</fullName>
    </submittedName>
</protein>
<organism evidence="2 3">
    <name type="scientific">Symbiodinium natans</name>
    <dbReference type="NCBI Taxonomy" id="878477"/>
    <lineage>
        <taxon>Eukaryota</taxon>
        <taxon>Sar</taxon>
        <taxon>Alveolata</taxon>
        <taxon>Dinophyceae</taxon>
        <taxon>Suessiales</taxon>
        <taxon>Symbiodiniaceae</taxon>
        <taxon>Symbiodinium</taxon>
    </lineage>
</organism>
<keyword evidence="1" id="KW-0040">ANK repeat</keyword>
<evidence type="ECO:0000313" key="3">
    <source>
        <dbReference type="Proteomes" id="UP000604046"/>
    </source>
</evidence>
<dbReference type="Gene3D" id="1.25.40.20">
    <property type="entry name" value="Ankyrin repeat-containing domain"/>
    <property type="match status" value="1"/>
</dbReference>
<dbReference type="PROSITE" id="PS50088">
    <property type="entry name" value="ANK_REPEAT"/>
    <property type="match status" value="1"/>
</dbReference>
<feature type="repeat" description="ANK" evidence="1">
    <location>
        <begin position="299"/>
        <end position="331"/>
    </location>
</feature>
<dbReference type="OrthoDB" id="424674at2759"/>
<dbReference type="Proteomes" id="UP000604046">
    <property type="component" value="Unassembled WGS sequence"/>
</dbReference>
<comment type="caution">
    <text evidence="2">The sequence shown here is derived from an EMBL/GenBank/DDBJ whole genome shotgun (WGS) entry which is preliminary data.</text>
</comment>
<proteinExistence type="predicted"/>
<name>A0A812G1A4_9DINO</name>
<keyword evidence="3" id="KW-1185">Reference proteome</keyword>
<dbReference type="SUPFAM" id="SSF48403">
    <property type="entry name" value="Ankyrin repeat"/>
    <property type="match status" value="1"/>
</dbReference>
<dbReference type="SMART" id="SM00248">
    <property type="entry name" value="ANK"/>
    <property type="match status" value="3"/>
</dbReference>
<dbReference type="AlphaFoldDB" id="A0A812G1A4"/>
<reference evidence="2" key="1">
    <citation type="submission" date="2021-02" db="EMBL/GenBank/DDBJ databases">
        <authorList>
            <person name="Dougan E. K."/>
            <person name="Rhodes N."/>
            <person name="Thang M."/>
            <person name="Chan C."/>
        </authorList>
    </citation>
    <scope>NUCLEOTIDE SEQUENCE</scope>
</reference>
<evidence type="ECO:0000256" key="1">
    <source>
        <dbReference type="PROSITE-ProRule" id="PRU00023"/>
    </source>
</evidence>
<gene>
    <name evidence="2" type="primary">ANK2</name>
    <name evidence="2" type="ORF">SNAT2548_LOCUS64</name>
</gene>
<evidence type="ECO:0000313" key="2">
    <source>
        <dbReference type="EMBL" id="CAE6909816.1"/>
    </source>
</evidence>
<dbReference type="PROSITE" id="PS50297">
    <property type="entry name" value="ANK_REP_REGION"/>
    <property type="match status" value="1"/>
</dbReference>
<dbReference type="Pfam" id="PF00023">
    <property type="entry name" value="Ank"/>
    <property type="match status" value="1"/>
</dbReference>